<evidence type="ECO:0000313" key="2">
    <source>
        <dbReference type="Proteomes" id="UP000266906"/>
    </source>
</evidence>
<dbReference type="AlphaFoldDB" id="A0A3N4RQM9"/>
<dbReference type="RefSeq" id="WP_208767100.1">
    <property type="nucleotide sequence ID" value="NZ_RKQG01000002.1"/>
</dbReference>
<organism evidence="1 2">
    <name type="scientific">Kitasatospora cineracea</name>
    <dbReference type="NCBI Taxonomy" id="88074"/>
    <lineage>
        <taxon>Bacteria</taxon>
        <taxon>Bacillati</taxon>
        <taxon>Actinomycetota</taxon>
        <taxon>Actinomycetes</taxon>
        <taxon>Kitasatosporales</taxon>
        <taxon>Streptomycetaceae</taxon>
        <taxon>Kitasatospora</taxon>
    </lineage>
</organism>
<proteinExistence type="predicted"/>
<dbReference type="EMBL" id="RKQG01000002">
    <property type="protein sequence ID" value="RPE29190.1"/>
    <property type="molecule type" value="Genomic_DNA"/>
</dbReference>
<sequence length="75" mass="7999">MPRPAAELVPLLAWLRTGTGTDRRIDFPAGTTLPNGRLDLCKQQLGPQGARLVADTLVPDAAAVRSVHRTAAAER</sequence>
<reference evidence="1 2" key="1">
    <citation type="submission" date="2018-11" db="EMBL/GenBank/DDBJ databases">
        <title>Sequencing the genomes of 1000 actinobacteria strains.</title>
        <authorList>
            <person name="Klenk H.-P."/>
        </authorList>
    </citation>
    <scope>NUCLEOTIDE SEQUENCE [LARGE SCALE GENOMIC DNA]</scope>
    <source>
        <strain evidence="1 2">DSM 44781</strain>
    </source>
</reference>
<comment type="caution">
    <text evidence="1">The sequence shown here is derived from an EMBL/GenBank/DDBJ whole genome shotgun (WGS) entry which is preliminary data.</text>
</comment>
<gene>
    <name evidence="1" type="ORF">EDD38_6343</name>
</gene>
<accession>A0A3N4RQM9</accession>
<name>A0A3N4RQM9_9ACTN</name>
<dbReference type="Proteomes" id="UP000266906">
    <property type="component" value="Unassembled WGS sequence"/>
</dbReference>
<keyword evidence="2" id="KW-1185">Reference proteome</keyword>
<protein>
    <submittedName>
        <fullName evidence="1">Uncharacterized protein</fullName>
    </submittedName>
</protein>
<evidence type="ECO:0000313" key="1">
    <source>
        <dbReference type="EMBL" id="RPE29190.1"/>
    </source>
</evidence>